<evidence type="ECO:0000256" key="6">
    <source>
        <dbReference type="ARBA" id="ARBA00022989"/>
    </source>
</evidence>
<dbReference type="Gene3D" id="1.10.3430.10">
    <property type="entry name" value="Ammonium transporter AmtB like domains"/>
    <property type="match status" value="1"/>
</dbReference>
<feature type="transmembrane region" description="Helical" evidence="10">
    <location>
        <begin position="362"/>
        <end position="381"/>
    </location>
</feature>
<feature type="transmembrane region" description="Helical" evidence="10">
    <location>
        <begin position="146"/>
        <end position="167"/>
    </location>
</feature>
<dbReference type="InterPro" id="IPR024041">
    <property type="entry name" value="NH4_transpt_AmtB-like_dom"/>
</dbReference>
<evidence type="ECO:0000256" key="9">
    <source>
        <dbReference type="ARBA" id="ARBA00050025"/>
    </source>
</evidence>
<keyword evidence="6 10" id="KW-1133">Transmembrane helix</keyword>
<dbReference type="Pfam" id="PF00909">
    <property type="entry name" value="Ammonium_transp"/>
    <property type="match status" value="1"/>
</dbReference>
<protein>
    <recommendedName>
        <fullName evidence="9 10">Ammonium transporter</fullName>
    </recommendedName>
</protein>
<feature type="transmembrane region" description="Helical" evidence="10">
    <location>
        <begin position="84"/>
        <end position="105"/>
    </location>
</feature>
<sequence length="495" mass="51095">MKQRNVIIERGRSNILLRPAGRTTFLLVFFLAAGTVLARPALAAAGDAVDTGDTAFLLVASALVMLMTPGVAFFYGGMVRQKNVLGIIMQCLAVLALVSVQWVLWGYSLAFGPDHFHLLGGLDWAGFRGVGLEPNPVYAATIPHQVFAMFQLMFAIITPALIIGAFAERMRFPAFLLFTLIWATLVYDPLAHWVWGAGGWLRELGALDFAGGTVVHISAGVAGLVCALVLGRRRDYGRIPLPPHNLPMTVLGAALLWFGWFGFNAGSALGANGLAGNAFVTTNTAAGAAILGWLAVEWLLHGKPTALGAASGAVAGLVAITPAAGFVTPQAALVIGGIGGAVCCLSVAVAKVKLGYDDSLDAFGCHGVGGTWGAIATGIFATKAVNPAGADGLLYGNAHLLGVQVVGVAAAWIFTAAVTYGILKVVSLLTPLRVTAEEEEAGLDLSQHGESAYPDTGLAALEVAGGKKVTAAGELAVNWTASQGNPAGAGIFRQE</sequence>
<dbReference type="Proteomes" id="UP000182811">
    <property type="component" value="Unassembled WGS sequence"/>
</dbReference>
<comment type="subcellular location">
    <subcellularLocation>
        <location evidence="1 10">Cell membrane</location>
        <topology evidence="1 10">Multi-pass membrane protein</topology>
    </subcellularLocation>
</comment>
<comment type="similarity">
    <text evidence="2 10">Belongs to the ammonia transporter channel (TC 1.A.11.2) family.</text>
</comment>
<dbReference type="AlphaFoldDB" id="A0A1J5NTP7"/>
<proteinExistence type="inferred from homology"/>
<dbReference type="InterPro" id="IPR029020">
    <property type="entry name" value="Ammonium/urea_transptr"/>
</dbReference>
<comment type="caution">
    <text evidence="12">The sequence shown here is derived from an EMBL/GenBank/DDBJ whole genome shotgun (WGS) entry which is preliminary data.</text>
</comment>
<dbReference type="PANTHER" id="PTHR43029">
    <property type="entry name" value="AMMONIUM TRANSPORTER MEP2"/>
    <property type="match status" value="1"/>
</dbReference>
<dbReference type="SUPFAM" id="SSF111352">
    <property type="entry name" value="Ammonium transporter"/>
    <property type="match status" value="1"/>
</dbReference>
<name>A0A1J5NTP7_NEOTH</name>
<organism evidence="12 13">
    <name type="scientific">Neomoorella thermoacetica</name>
    <name type="common">Clostridium thermoaceticum</name>
    <dbReference type="NCBI Taxonomy" id="1525"/>
    <lineage>
        <taxon>Bacteria</taxon>
        <taxon>Bacillati</taxon>
        <taxon>Bacillota</taxon>
        <taxon>Clostridia</taxon>
        <taxon>Neomoorellales</taxon>
        <taxon>Neomoorellaceae</taxon>
        <taxon>Neomoorella</taxon>
    </lineage>
</organism>
<dbReference type="InterPro" id="IPR018047">
    <property type="entry name" value="Ammonium_transpt_CS"/>
</dbReference>
<gene>
    <name evidence="12" type="primary">nrgA</name>
    <name evidence="12" type="ORF">MOTE_16760</name>
</gene>
<feature type="transmembrane region" description="Helical" evidence="10">
    <location>
        <begin position="174"/>
        <end position="195"/>
    </location>
</feature>
<keyword evidence="8 10" id="KW-0924">Ammonia transport</keyword>
<evidence type="ECO:0000256" key="8">
    <source>
        <dbReference type="ARBA" id="ARBA00023177"/>
    </source>
</evidence>
<keyword evidence="7 10" id="KW-0472">Membrane</keyword>
<keyword evidence="3 10" id="KW-0813">Transport</keyword>
<feature type="transmembrane region" description="Helical" evidence="10">
    <location>
        <begin position="401"/>
        <end position="423"/>
    </location>
</feature>
<evidence type="ECO:0000313" key="13">
    <source>
        <dbReference type="Proteomes" id="UP000182811"/>
    </source>
</evidence>
<feature type="transmembrane region" description="Helical" evidence="10">
    <location>
        <begin position="275"/>
        <end position="294"/>
    </location>
</feature>
<evidence type="ECO:0000256" key="7">
    <source>
        <dbReference type="ARBA" id="ARBA00023136"/>
    </source>
</evidence>
<evidence type="ECO:0000256" key="10">
    <source>
        <dbReference type="RuleBase" id="RU362002"/>
    </source>
</evidence>
<keyword evidence="4" id="KW-1003">Cell membrane</keyword>
<feature type="transmembrane region" description="Helical" evidence="10">
    <location>
        <begin position="207"/>
        <end position="231"/>
    </location>
</feature>
<feature type="transmembrane region" description="Helical" evidence="10">
    <location>
        <begin position="55"/>
        <end position="77"/>
    </location>
</feature>
<dbReference type="InterPro" id="IPR001905">
    <property type="entry name" value="Ammonium_transpt"/>
</dbReference>
<evidence type="ECO:0000256" key="2">
    <source>
        <dbReference type="ARBA" id="ARBA00005887"/>
    </source>
</evidence>
<feature type="transmembrane region" description="Helical" evidence="10">
    <location>
        <begin position="243"/>
        <end position="263"/>
    </location>
</feature>
<dbReference type="PANTHER" id="PTHR43029:SF10">
    <property type="entry name" value="AMMONIUM TRANSPORTER MEP2"/>
    <property type="match status" value="1"/>
</dbReference>
<evidence type="ECO:0000256" key="3">
    <source>
        <dbReference type="ARBA" id="ARBA00022448"/>
    </source>
</evidence>
<dbReference type="PROSITE" id="PS01219">
    <property type="entry name" value="AMMONIUM_TRANSP"/>
    <property type="match status" value="1"/>
</dbReference>
<evidence type="ECO:0000256" key="1">
    <source>
        <dbReference type="ARBA" id="ARBA00004651"/>
    </source>
</evidence>
<evidence type="ECO:0000313" key="12">
    <source>
        <dbReference type="EMBL" id="OIQ58684.1"/>
    </source>
</evidence>
<evidence type="ECO:0000256" key="5">
    <source>
        <dbReference type="ARBA" id="ARBA00022692"/>
    </source>
</evidence>
<accession>A0A1J5NTP7</accession>
<dbReference type="FunFam" id="1.10.3430.10:FF:000007">
    <property type="entry name" value="Ammonium transporter"/>
    <property type="match status" value="1"/>
</dbReference>
<evidence type="ECO:0000256" key="4">
    <source>
        <dbReference type="ARBA" id="ARBA00022475"/>
    </source>
</evidence>
<feature type="domain" description="Ammonium transporter AmtB-like" evidence="11">
    <location>
        <begin position="55"/>
        <end position="453"/>
    </location>
</feature>
<feature type="transmembrane region" description="Helical" evidence="10">
    <location>
        <begin position="306"/>
        <end position="325"/>
    </location>
</feature>
<dbReference type="NCBIfam" id="TIGR00836">
    <property type="entry name" value="amt"/>
    <property type="match status" value="1"/>
</dbReference>
<keyword evidence="5 10" id="KW-0812">Transmembrane</keyword>
<dbReference type="GO" id="GO:0008519">
    <property type="term" value="F:ammonium channel activity"/>
    <property type="evidence" value="ECO:0007669"/>
    <property type="project" value="InterPro"/>
</dbReference>
<feature type="transmembrane region" description="Helical" evidence="10">
    <location>
        <begin position="331"/>
        <end position="350"/>
    </location>
</feature>
<dbReference type="GO" id="GO:0005886">
    <property type="term" value="C:plasma membrane"/>
    <property type="evidence" value="ECO:0007669"/>
    <property type="project" value="UniProtKB-SubCell"/>
</dbReference>
<evidence type="ECO:0000259" key="11">
    <source>
        <dbReference type="Pfam" id="PF00909"/>
    </source>
</evidence>
<dbReference type="EMBL" id="MDDC01000012">
    <property type="protein sequence ID" value="OIQ58684.1"/>
    <property type="molecule type" value="Genomic_DNA"/>
</dbReference>
<reference evidence="12 13" key="1">
    <citation type="submission" date="2016-08" db="EMBL/GenBank/DDBJ databases">
        <title>Genome-based comparison of Moorella thermoacetic strains.</title>
        <authorList>
            <person name="Poehlein A."/>
            <person name="Bengelsdorf F.R."/>
            <person name="Esser C."/>
            <person name="Duerre P."/>
            <person name="Daniel R."/>
        </authorList>
    </citation>
    <scope>NUCLEOTIDE SEQUENCE [LARGE SCALE GENOMIC DNA]</scope>
    <source>
        <strain evidence="12 13">DSM 21394</strain>
    </source>
</reference>